<feature type="compositionally biased region" description="Gly residues" evidence="5">
    <location>
        <begin position="1"/>
        <end position="19"/>
    </location>
</feature>
<dbReference type="Gene3D" id="1.10.357.10">
    <property type="entry name" value="Tetracycline Repressor, domain 2"/>
    <property type="match status" value="1"/>
</dbReference>
<accession>A0A1G9RKJ1</accession>
<dbReference type="OrthoDB" id="4555631at2"/>
<proteinExistence type="predicted"/>
<evidence type="ECO:0000256" key="3">
    <source>
        <dbReference type="ARBA" id="ARBA00023163"/>
    </source>
</evidence>
<feature type="region of interest" description="Disordered" evidence="5">
    <location>
        <begin position="1"/>
        <end position="24"/>
    </location>
</feature>
<dbReference type="STRING" id="1196353.SAMN05444921_105266"/>
<evidence type="ECO:0000313" key="8">
    <source>
        <dbReference type="Proteomes" id="UP000199063"/>
    </source>
</evidence>
<dbReference type="InterPro" id="IPR050109">
    <property type="entry name" value="HTH-type_TetR-like_transc_reg"/>
</dbReference>
<evidence type="ECO:0000256" key="4">
    <source>
        <dbReference type="PROSITE-ProRule" id="PRU00335"/>
    </source>
</evidence>
<dbReference type="InterPro" id="IPR001647">
    <property type="entry name" value="HTH_TetR"/>
</dbReference>
<keyword evidence="2 4" id="KW-0238">DNA-binding</keyword>
<dbReference type="GO" id="GO:0003700">
    <property type="term" value="F:DNA-binding transcription factor activity"/>
    <property type="evidence" value="ECO:0007669"/>
    <property type="project" value="TreeGrafter"/>
</dbReference>
<dbReference type="RefSeq" id="WP_093653584.1">
    <property type="nucleotide sequence ID" value="NZ_FNHI01000005.1"/>
</dbReference>
<organism evidence="7 8">
    <name type="scientific">Streptomyces wuyuanensis</name>
    <dbReference type="NCBI Taxonomy" id="1196353"/>
    <lineage>
        <taxon>Bacteria</taxon>
        <taxon>Bacillati</taxon>
        <taxon>Actinomycetota</taxon>
        <taxon>Actinomycetes</taxon>
        <taxon>Kitasatosporales</taxon>
        <taxon>Streptomycetaceae</taxon>
        <taxon>Streptomyces</taxon>
    </lineage>
</organism>
<dbReference type="Proteomes" id="UP000199063">
    <property type="component" value="Unassembled WGS sequence"/>
</dbReference>
<evidence type="ECO:0000256" key="5">
    <source>
        <dbReference type="SAM" id="MobiDB-lite"/>
    </source>
</evidence>
<dbReference type="InterPro" id="IPR009057">
    <property type="entry name" value="Homeodomain-like_sf"/>
</dbReference>
<name>A0A1G9RKJ1_9ACTN</name>
<feature type="DNA-binding region" description="H-T-H motif" evidence="4">
    <location>
        <begin position="47"/>
        <end position="66"/>
    </location>
</feature>
<dbReference type="PROSITE" id="PS50977">
    <property type="entry name" value="HTH_TETR_2"/>
    <property type="match status" value="1"/>
</dbReference>
<dbReference type="EMBL" id="FNHI01000005">
    <property type="protein sequence ID" value="SDM23580.1"/>
    <property type="molecule type" value="Genomic_DNA"/>
</dbReference>
<reference evidence="8" key="1">
    <citation type="submission" date="2016-10" db="EMBL/GenBank/DDBJ databases">
        <authorList>
            <person name="Varghese N."/>
            <person name="Submissions S."/>
        </authorList>
    </citation>
    <scope>NUCLEOTIDE SEQUENCE [LARGE SCALE GENOMIC DNA]</scope>
    <source>
        <strain evidence="8">CGMCC 4.7042</strain>
    </source>
</reference>
<gene>
    <name evidence="7" type="ORF">SAMN05444921_105266</name>
</gene>
<evidence type="ECO:0000256" key="1">
    <source>
        <dbReference type="ARBA" id="ARBA00023015"/>
    </source>
</evidence>
<dbReference type="PANTHER" id="PTHR30055">
    <property type="entry name" value="HTH-TYPE TRANSCRIPTIONAL REGULATOR RUTR"/>
    <property type="match status" value="1"/>
</dbReference>
<keyword evidence="3" id="KW-0804">Transcription</keyword>
<evidence type="ECO:0000256" key="2">
    <source>
        <dbReference type="ARBA" id="ARBA00023125"/>
    </source>
</evidence>
<evidence type="ECO:0000259" key="6">
    <source>
        <dbReference type="PROSITE" id="PS50977"/>
    </source>
</evidence>
<dbReference type="GO" id="GO:0000976">
    <property type="term" value="F:transcription cis-regulatory region binding"/>
    <property type="evidence" value="ECO:0007669"/>
    <property type="project" value="TreeGrafter"/>
</dbReference>
<keyword evidence="8" id="KW-1185">Reference proteome</keyword>
<keyword evidence="1" id="KW-0805">Transcription regulation</keyword>
<feature type="domain" description="HTH tetR-type" evidence="6">
    <location>
        <begin position="24"/>
        <end position="84"/>
    </location>
</feature>
<sequence length="210" mass="22089">MSGPPGAGTGGASGTGAGGDPRAVRTRDRLRRALLDECRKRPLAEVSVAGLVRRAGVGRATFYLHYPDLGALAVDACAEIVRDAVEALHAWRGVPDPAAPPASLTDFFTGVVPHAALYRALLREGGGGPLGDLLHRELRERSRRERELVGAAAPDLVASAVAAAFTGLLADWLHGIVDSGPEDMAARVWRLLLALHTTPLEPPPRTTPPE</sequence>
<dbReference type="AlphaFoldDB" id="A0A1G9RKJ1"/>
<evidence type="ECO:0000313" key="7">
    <source>
        <dbReference type="EMBL" id="SDM23580.1"/>
    </source>
</evidence>
<dbReference type="SUPFAM" id="SSF46689">
    <property type="entry name" value="Homeodomain-like"/>
    <property type="match status" value="1"/>
</dbReference>
<protein>
    <submittedName>
        <fullName evidence="7">DNA-binding transcriptional regulator, AcrR family</fullName>
    </submittedName>
</protein>
<dbReference type="GeneID" id="40829390"/>
<dbReference type="PANTHER" id="PTHR30055:SF234">
    <property type="entry name" value="HTH-TYPE TRANSCRIPTIONAL REGULATOR BETI"/>
    <property type="match status" value="1"/>
</dbReference>